<sequence>MSTARSHENSTNKDTEEPSEHSSSSRSTSVSRSLNIRLNTELPIAAPTADLRSRPIARRTWPQGMSPPRKPQPQQPPRLPSPRHQLTSIHEVGGPSNPIVGIRVGRLPPGSWERDYLLVERVRQLHDQGFEHEMRLHHHKNLMDQNTVSTPMRLERPKARTRENARKRTHLTKKVIFKNLEIGEPHSKAPQGVTPRESTKEYVQLYGYFDRKDEVNESLGWLTSRGTDMKARLDFHTDYPTNMSGQMNELEQDIMQNHERTTNAIRDAPTARIQS</sequence>
<keyword evidence="2" id="KW-1185">Reference proteome</keyword>
<evidence type="ECO:0000313" key="2">
    <source>
        <dbReference type="Proteomes" id="UP001056120"/>
    </source>
</evidence>
<dbReference type="EMBL" id="CM042039">
    <property type="protein sequence ID" value="KAI3725497.1"/>
    <property type="molecule type" value="Genomic_DNA"/>
</dbReference>
<accession>A0ACB9BU40</accession>
<protein>
    <submittedName>
        <fullName evidence="1">Uncharacterized protein</fullName>
    </submittedName>
</protein>
<reference evidence="1 2" key="2">
    <citation type="journal article" date="2022" name="Mol. Ecol. Resour.">
        <title>The genomes of chicory, endive, great burdock and yacon provide insights into Asteraceae paleo-polyploidization history and plant inulin production.</title>
        <authorList>
            <person name="Fan W."/>
            <person name="Wang S."/>
            <person name="Wang H."/>
            <person name="Wang A."/>
            <person name="Jiang F."/>
            <person name="Liu H."/>
            <person name="Zhao H."/>
            <person name="Xu D."/>
            <person name="Zhang Y."/>
        </authorList>
    </citation>
    <scope>NUCLEOTIDE SEQUENCE [LARGE SCALE GENOMIC DNA]</scope>
    <source>
        <strain evidence="2">cv. Yunnan</strain>
        <tissue evidence="1">Leaves</tissue>
    </source>
</reference>
<dbReference type="Proteomes" id="UP001056120">
    <property type="component" value="Linkage Group LG22"/>
</dbReference>
<comment type="caution">
    <text evidence="1">The sequence shown here is derived from an EMBL/GenBank/DDBJ whole genome shotgun (WGS) entry which is preliminary data.</text>
</comment>
<evidence type="ECO:0000313" key="1">
    <source>
        <dbReference type="EMBL" id="KAI3725497.1"/>
    </source>
</evidence>
<gene>
    <name evidence="1" type="ORF">L1987_65287</name>
</gene>
<reference evidence="2" key="1">
    <citation type="journal article" date="2022" name="Mol. Ecol. Resour.">
        <title>The genomes of chicory, endive, great burdock and yacon provide insights into Asteraceae palaeo-polyploidization history and plant inulin production.</title>
        <authorList>
            <person name="Fan W."/>
            <person name="Wang S."/>
            <person name="Wang H."/>
            <person name="Wang A."/>
            <person name="Jiang F."/>
            <person name="Liu H."/>
            <person name="Zhao H."/>
            <person name="Xu D."/>
            <person name="Zhang Y."/>
        </authorList>
    </citation>
    <scope>NUCLEOTIDE SEQUENCE [LARGE SCALE GENOMIC DNA]</scope>
    <source>
        <strain evidence="2">cv. Yunnan</strain>
    </source>
</reference>
<name>A0ACB9BU40_9ASTR</name>
<proteinExistence type="predicted"/>
<organism evidence="1 2">
    <name type="scientific">Smallanthus sonchifolius</name>
    <dbReference type="NCBI Taxonomy" id="185202"/>
    <lineage>
        <taxon>Eukaryota</taxon>
        <taxon>Viridiplantae</taxon>
        <taxon>Streptophyta</taxon>
        <taxon>Embryophyta</taxon>
        <taxon>Tracheophyta</taxon>
        <taxon>Spermatophyta</taxon>
        <taxon>Magnoliopsida</taxon>
        <taxon>eudicotyledons</taxon>
        <taxon>Gunneridae</taxon>
        <taxon>Pentapetalae</taxon>
        <taxon>asterids</taxon>
        <taxon>campanulids</taxon>
        <taxon>Asterales</taxon>
        <taxon>Asteraceae</taxon>
        <taxon>Asteroideae</taxon>
        <taxon>Heliantheae alliance</taxon>
        <taxon>Millerieae</taxon>
        <taxon>Smallanthus</taxon>
    </lineage>
</organism>